<keyword evidence="3" id="KW-1185">Reference proteome</keyword>
<evidence type="ECO:0000313" key="2">
    <source>
        <dbReference type="EMBL" id="CAK4033501.1"/>
    </source>
</evidence>
<evidence type="ECO:0000313" key="3">
    <source>
        <dbReference type="Proteomes" id="UP001296104"/>
    </source>
</evidence>
<reference evidence="2" key="1">
    <citation type="submission" date="2023-11" db="EMBL/GenBank/DDBJ databases">
        <authorList>
            <person name="Alioto T."/>
            <person name="Alioto T."/>
            <person name="Gomez Garrido J."/>
        </authorList>
    </citation>
    <scope>NUCLEOTIDE SEQUENCE</scope>
</reference>
<dbReference type="Proteomes" id="UP001296104">
    <property type="component" value="Unassembled WGS sequence"/>
</dbReference>
<proteinExistence type="predicted"/>
<evidence type="ECO:0000256" key="1">
    <source>
        <dbReference type="SAM" id="MobiDB-lite"/>
    </source>
</evidence>
<feature type="region of interest" description="Disordered" evidence="1">
    <location>
        <begin position="1"/>
        <end position="23"/>
    </location>
</feature>
<comment type="caution">
    <text evidence="2">The sequence shown here is derived from an EMBL/GenBank/DDBJ whole genome shotgun (WGS) entry which is preliminary data.</text>
</comment>
<sequence>MKTLHSNIDHANKPLSGSAAPQRASDPINLSVYIARQYDQTLTESDLKLLSQFSPDYAPPEHRHRSFATLQMEYQKLLRAANRPSGLPSIPVDGEKCEGEEEEQKAIAAELVAKGTLCTRLMEEHHFFLPMQTSRRVIDLVTVSLKATNTGKLLSIVDTPLFFTQKGIYSPARILPALFLASQILTRPSSIEFFHALMFGKKMPHLHHPEDYALATNLWRPYERGAMPAEEIGMVTAAFEDIAANLDYKFMPIQQEWGHTSSKMVLQEDGSLTRKFHITLQAEKYRAIGDLTGPETMVLRGWFTLATTIVHEIAHAFFQHIASGAGWSSKREPVFEDDQCWGDGCCGELGHSLEKHIYGVYWPDATLSDGEITKHFDLILET</sequence>
<dbReference type="EMBL" id="CAVMBE010000087">
    <property type="protein sequence ID" value="CAK4033501.1"/>
    <property type="molecule type" value="Genomic_DNA"/>
</dbReference>
<protein>
    <submittedName>
        <fullName evidence="2">Uncharacterized protein</fullName>
    </submittedName>
</protein>
<name>A0AAI9ED03_9PEZI</name>
<dbReference type="AlphaFoldDB" id="A0AAI9ED03"/>
<accession>A0AAI9ED03</accession>
<organism evidence="2 3">
    <name type="scientific">Lecanosticta acicola</name>
    <dbReference type="NCBI Taxonomy" id="111012"/>
    <lineage>
        <taxon>Eukaryota</taxon>
        <taxon>Fungi</taxon>
        <taxon>Dikarya</taxon>
        <taxon>Ascomycota</taxon>
        <taxon>Pezizomycotina</taxon>
        <taxon>Dothideomycetes</taxon>
        <taxon>Dothideomycetidae</taxon>
        <taxon>Mycosphaerellales</taxon>
        <taxon>Mycosphaerellaceae</taxon>
        <taxon>Lecanosticta</taxon>
    </lineage>
</organism>
<gene>
    <name evidence="2" type="ORF">LECACI_7A008659</name>
</gene>